<feature type="domain" description="PsbP C-terminal" evidence="2">
    <location>
        <begin position="94"/>
        <end position="251"/>
    </location>
</feature>
<accession>A0A328E3E5</accession>
<keyword evidence="4" id="KW-1185">Reference proteome</keyword>
<sequence>MAMSTLLSLAPNPLTPIANSISEPIVSPKPNSLSRRFLFFTSSVSLSSFLYLPLQHPLPVSSAEAPPPPQSSSSSSNSFLSGIANTKSWFQLFGDGFSIRIPPHFEDTIGSEKVNAGLLLYGDKAKPKTFAARYASPDGSEVVSVVIRPANQLKITFLEAQDIGDLGSLKQVAKIFVPGGATLYSAHSIKIREDEGYRTYYFYEYGQDERHIALVAAVNGGKAFIVGATAPEDRWNDDGIKLRSAAVSFTVL</sequence>
<evidence type="ECO:0000259" key="2">
    <source>
        <dbReference type="Pfam" id="PF01789"/>
    </source>
</evidence>
<dbReference type="GO" id="GO:0019898">
    <property type="term" value="C:extrinsic component of membrane"/>
    <property type="evidence" value="ECO:0007669"/>
    <property type="project" value="InterPro"/>
</dbReference>
<dbReference type="InterPro" id="IPR002683">
    <property type="entry name" value="PsbP_C"/>
</dbReference>
<evidence type="ECO:0000256" key="1">
    <source>
        <dbReference type="ARBA" id="ARBA00004334"/>
    </source>
</evidence>
<dbReference type="InterPro" id="IPR016123">
    <property type="entry name" value="Mog1/PsbP_a/b/a-sand"/>
</dbReference>
<organism evidence="3 4">
    <name type="scientific">Cuscuta australis</name>
    <dbReference type="NCBI Taxonomy" id="267555"/>
    <lineage>
        <taxon>Eukaryota</taxon>
        <taxon>Viridiplantae</taxon>
        <taxon>Streptophyta</taxon>
        <taxon>Embryophyta</taxon>
        <taxon>Tracheophyta</taxon>
        <taxon>Spermatophyta</taxon>
        <taxon>Magnoliopsida</taxon>
        <taxon>eudicotyledons</taxon>
        <taxon>Gunneridae</taxon>
        <taxon>Pentapetalae</taxon>
        <taxon>asterids</taxon>
        <taxon>lamiids</taxon>
        <taxon>Solanales</taxon>
        <taxon>Convolvulaceae</taxon>
        <taxon>Cuscuteae</taxon>
        <taxon>Cuscuta</taxon>
        <taxon>Cuscuta subgen. Grammica</taxon>
        <taxon>Cuscuta sect. Cleistogrammica</taxon>
    </lineage>
</organism>
<protein>
    <recommendedName>
        <fullName evidence="2">PsbP C-terminal domain-containing protein</fullName>
    </recommendedName>
</protein>
<dbReference type="AlphaFoldDB" id="A0A328E3E5"/>
<reference evidence="3 4" key="1">
    <citation type="submission" date="2018-06" db="EMBL/GenBank/DDBJ databases">
        <title>The Genome of Cuscuta australis (Dodder) Provides Insight into the Evolution of Plant Parasitism.</title>
        <authorList>
            <person name="Liu H."/>
        </authorList>
    </citation>
    <scope>NUCLEOTIDE SEQUENCE [LARGE SCALE GENOMIC DNA]</scope>
    <source>
        <strain evidence="4">cv. Yunnan</strain>
        <tissue evidence="3">Vines</tissue>
    </source>
</reference>
<comment type="caution">
    <text evidence="3">The sequence shown here is derived from an EMBL/GenBank/DDBJ whole genome shotgun (WGS) entry which is preliminary data.</text>
</comment>
<dbReference type="Gene3D" id="3.40.1000.10">
    <property type="entry name" value="Mog1/PsbP, alpha/beta/alpha sandwich"/>
    <property type="match status" value="1"/>
</dbReference>
<proteinExistence type="predicted"/>
<evidence type="ECO:0000313" key="4">
    <source>
        <dbReference type="Proteomes" id="UP000249390"/>
    </source>
</evidence>
<dbReference type="SUPFAM" id="SSF55724">
    <property type="entry name" value="Mog1p/PsbP-like"/>
    <property type="match status" value="1"/>
</dbReference>
<dbReference type="GO" id="GO:0005509">
    <property type="term" value="F:calcium ion binding"/>
    <property type="evidence" value="ECO:0007669"/>
    <property type="project" value="InterPro"/>
</dbReference>
<evidence type="ECO:0000313" key="3">
    <source>
        <dbReference type="EMBL" id="RAL52457.1"/>
    </source>
</evidence>
<name>A0A328E3E5_9ASTE</name>
<dbReference type="GO" id="GO:0009654">
    <property type="term" value="C:photosystem II oxygen evolving complex"/>
    <property type="evidence" value="ECO:0007669"/>
    <property type="project" value="InterPro"/>
</dbReference>
<dbReference type="PANTHER" id="PTHR37764">
    <property type="entry name" value="KETOSE/ALDOSE ISOMERASE, PUTATIVE (MOG1/PSBP/DUF1795-LIKE PHOTOSYSTEM II REACTION CENTER PSBP FAMILY PROTEIN)-RELATED"/>
    <property type="match status" value="1"/>
</dbReference>
<dbReference type="PANTHER" id="PTHR37764:SF1">
    <property type="entry name" value="KETOSE_ALDOSE ISOMERASE, PUTATIVE (MOG1_PSBP_DUF1795-LIKE PHOTOSYSTEM II REACTION CENTER PSBP FAMILY PROTEIN)-RELATED"/>
    <property type="match status" value="1"/>
</dbReference>
<dbReference type="GO" id="GO:0015979">
    <property type="term" value="P:photosynthesis"/>
    <property type="evidence" value="ECO:0007669"/>
    <property type="project" value="InterPro"/>
</dbReference>
<dbReference type="GO" id="GO:0009535">
    <property type="term" value="C:chloroplast thylakoid membrane"/>
    <property type="evidence" value="ECO:0007669"/>
    <property type="project" value="UniProtKB-SubCell"/>
</dbReference>
<gene>
    <name evidence="3" type="ORF">DM860_007314</name>
</gene>
<dbReference type="EMBL" id="NQVE01000034">
    <property type="protein sequence ID" value="RAL52457.1"/>
    <property type="molecule type" value="Genomic_DNA"/>
</dbReference>
<dbReference type="Proteomes" id="UP000249390">
    <property type="component" value="Unassembled WGS sequence"/>
</dbReference>
<comment type="subcellular location">
    <subcellularLocation>
        <location evidence="1">Plastid</location>
        <location evidence="1">Chloroplast thylakoid membrane</location>
    </subcellularLocation>
</comment>
<dbReference type="Pfam" id="PF01789">
    <property type="entry name" value="PsbP"/>
    <property type="match status" value="1"/>
</dbReference>